<comment type="caution">
    <text evidence="2">The sequence shown here is derived from an EMBL/GenBank/DDBJ whole genome shotgun (WGS) entry which is preliminary data.</text>
</comment>
<reference evidence="2 3" key="1">
    <citation type="submission" date="2024-04" db="EMBL/GenBank/DDBJ databases">
        <title>Tritrichomonas musculus Genome.</title>
        <authorList>
            <person name="Alves-Ferreira E."/>
            <person name="Grigg M."/>
            <person name="Lorenzi H."/>
            <person name="Galac M."/>
        </authorList>
    </citation>
    <scope>NUCLEOTIDE SEQUENCE [LARGE SCALE GENOMIC DNA]</scope>
    <source>
        <strain evidence="2 3">EAF2021</strain>
    </source>
</reference>
<dbReference type="Proteomes" id="UP001470230">
    <property type="component" value="Unassembled WGS sequence"/>
</dbReference>
<keyword evidence="1" id="KW-0472">Membrane</keyword>
<organism evidence="2 3">
    <name type="scientific">Tritrichomonas musculus</name>
    <dbReference type="NCBI Taxonomy" id="1915356"/>
    <lineage>
        <taxon>Eukaryota</taxon>
        <taxon>Metamonada</taxon>
        <taxon>Parabasalia</taxon>
        <taxon>Tritrichomonadida</taxon>
        <taxon>Tritrichomonadidae</taxon>
        <taxon>Tritrichomonas</taxon>
    </lineage>
</organism>
<sequence length="244" mass="27150">MSFDSFLDKVKYYGKIFLAGFIAGLVAFVVKSLVLTRAISITIFLGSEFYIFGATAGMVWLLTGIIDDLLQQVSFMKSFYNQMEPVYYSILGPVLLAAVLGVMIPISNIFIHTKVFTLAIKYFSIPTLFKALFAGFESKYKYLFIYYTIRVTLDSIAKTIYKKYLASGKKNVRLFIFTLVAAASAGLSSIASYPLRKQFNGVSLNQSISTAISDAIIMLVMTPTALLISDPLEFKFIEFVGDLC</sequence>
<feature type="transmembrane region" description="Helical" evidence="1">
    <location>
        <begin position="12"/>
        <end position="30"/>
    </location>
</feature>
<evidence type="ECO:0000256" key="1">
    <source>
        <dbReference type="SAM" id="Phobius"/>
    </source>
</evidence>
<keyword evidence="1" id="KW-0812">Transmembrane</keyword>
<feature type="transmembrane region" description="Helical" evidence="1">
    <location>
        <begin position="173"/>
        <end position="195"/>
    </location>
</feature>
<keyword evidence="3" id="KW-1185">Reference proteome</keyword>
<evidence type="ECO:0000313" key="3">
    <source>
        <dbReference type="Proteomes" id="UP001470230"/>
    </source>
</evidence>
<feature type="transmembrane region" description="Helical" evidence="1">
    <location>
        <begin position="42"/>
        <end position="66"/>
    </location>
</feature>
<keyword evidence="1" id="KW-1133">Transmembrane helix</keyword>
<feature type="transmembrane region" description="Helical" evidence="1">
    <location>
        <begin position="207"/>
        <end position="228"/>
    </location>
</feature>
<gene>
    <name evidence="2" type="ORF">M9Y10_037645</name>
</gene>
<evidence type="ECO:0000313" key="2">
    <source>
        <dbReference type="EMBL" id="KAK8836707.1"/>
    </source>
</evidence>
<feature type="transmembrane region" description="Helical" evidence="1">
    <location>
        <begin position="118"/>
        <end position="136"/>
    </location>
</feature>
<dbReference type="EMBL" id="JAPFFF010000064">
    <property type="protein sequence ID" value="KAK8836707.1"/>
    <property type="molecule type" value="Genomic_DNA"/>
</dbReference>
<name>A0ABR2GS11_9EUKA</name>
<proteinExistence type="predicted"/>
<accession>A0ABR2GS11</accession>
<protein>
    <submittedName>
        <fullName evidence="2">Uncharacterized protein</fullName>
    </submittedName>
</protein>
<feature type="transmembrane region" description="Helical" evidence="1">
    <location>
        <begin position="86"/>
        <end position="106"/>
    </location>
</feature>